<dbReference type="Gene3D" id="1.20.5.110">
    <property type="match status" value="1"/>
</dbReference>
<dbReference type="GO" id="GO:0003924">
    <property type="term" value="F:GTPase activity"/>
    <property type="evidence" value="ECO:0007669"/>
    <property type="project" value="InterPro"/>
</dbReference>
<feature type="region of interest" description="Disordered" evidence="12">
    <location>
        <begin position="356"/>
        <end position="390"/>
    </location>
</feature>
<dbReference type="InterPro" id="IPR006884">
    <property type="entry name" value="Fzo/mitofusin_HR2"/>
</dbReference>
<keyword evidence="2 13" id="KW-0812">Transmembrane</keyword>
<dbReference type="GO" id="GO:0005741">
    <property type="term" value="C:mitochondrial outer membrane"/>
    <property type="evidence" value="ECO:0007669"/>
    <property type="project" value="UniProtKB-SubCell"/>
</dbReference>
<dbReference type="SUPFAM" id="SSF52540">
    <property type="entry name" value="P-loop containing nucleoside triphosphate hydrolases"/>
    <property type="match status" value="1"/>
</dbReference>
<dbReference type="GO" id="GO:0005525">
    <property type="term" value="F:GTP binding"/>
    <property type="evidence" value="ECO:0007669"/>
    <property type="project" value="UniProtKB-KW"/>
</dbReference>
<evidence type="ECO:0000256" key="6">
    <source>
        <dbReference type="ARBA" id="ARBA00022989"/>
    </source>
</evidence>
<dbReference type="GO" id="GO:0051646">
    <property type="term" value="P:mitochondrion localization"/>
    <property type="evidence" value="ECO:0007669"/>
    <property type="project" value="TreeGrafter"/>
</dbReference>
<keyword evidence="7 11" id="KW-0175">Coiled coil</keyword>
<dbReference type="Gene3D" id="3.40.50.300">
    <property type="entry name" value="P-loop containing nucleotide triphosphate hydrolases"/>
    <property type="match status" value="1"/>
</dbReference>
<proteinExistence type="predicted"/>
<feature type="coiled-coil region" evidence="11">
    <location>
        <begin position="710"/>
        <end position="737"/>
    </location>
</feature>
<dbReference type="InterPro" id="IPR045063">
    <property type="entry name" value="Dynamin_N"/>
</dbReference>
<keyword evidence="3" id="KW-0547">Nucleotide-binding</keyword>
<evidence type="ECO:0000256" key="9">
    <source>
        <dbReference type="ARBA" id="ARBA00023134"/>
    </source>
</evidence>
<evidence type="ECO:0000256" key="2">
    <source>
        <dbReference type="ARBA" id="ARBA00022692"/>
    </source>
</evidence>
<evidence type="ECO:0000256" key="11">
    <source>
        <dbReference type="SAM" id="Coils"/>
    </source>
</evidence>
<evidence type="ECO:0000256" key="5">
    <source>
        <dbReference type="ARBA" id="ARBA00022801"/>
    </source>
</evidence>
<dbReference type="InterPro" id="IPR027094">
    <property type="entry name" value="Mitofusin_fam"/>
</dbReference>
<dbReference type="GO" id="GO:0008053">
    <property type="term" value="P:mitochondrial fusion"/>
    <property type="evidence" value="ECO:0007669"/>
    <property type="project" value="InterPro"/>
</dbReference>
<evidence type="ECO:0000256" key="4">
    <source>
        <dbReference type="ARBA" id="ARBA00022787"/>
    </source>
</evidence>
<dbReference type="PANTHER" id="PTHR10465">
    <property type="entry name" value="TRANSMEMBRANE GTPASE FZO1"/>
    <property type="match status" value="1"/>
</dbReference>
<dbReference type="Pfam" id="PF04799">
    <property type="entry name" value="Fzo_mitofusin"/>
    <property type="match status" value="1"/>
</dbReference>
<organism evidence="15 16">
    <name type="scientific">Magallana gigas</name>
    <name type="common">Pacific oyster</name>
    <name type="synonym">Crassostrea gigas</name>
    <dbReference type="NCBI Taxonomy" id="29159"/>
    <lineage>
        <taxon>Eukaryota</taxon>
        <taxon>Metazoa</taxon>
        <taxon>Spiralia</taxon>
        <taxon>Lophotrochozoa</taxon>
        <taxon>Mollusca</taxon>
        <taxon>Bivalvia</taxon>
        <taxon>Autobranchia</taxon>
        <taxon>Pteriomorphia</taxon>
        <taxon>Ostreida</taxon>
        <taxon>Ostreoidea</taxon>
        <taxon>Ostreidae</taxon>
        <taxon>Magallana</taxon>
    </lineage>
</organism>
<keyword evidence="8" id="KW-0496">Mitochondrion</keyword>
<dbReference type="InterPro" id="IPR030381">
    <property type="entry name" value="G_DYNAMIN_dom"/>
</dbReference>
<evidence type="ECO:0000313" key="16">
    <source>
        <dbReference type="Proteomes" id="UP000005408"/>
    </source>
</evidence>
<evidence type="ECO:0000256" key="13">
    <source>
        <dbReference type="SAM" id="Phobius"/>
    </source>
</evidence>
<dbReference type="InterPro" id="IPR027417">
    <property type="entry name" value="P-loop_NTPase"/>
</dbReference>
<dbReference type="FunFam" id="3.40.50.300:FF:000214">
    <property type="entry name" value="Mitofusin 2"/>
    <property type="match status" value="1"/>
</dbReference>
<keyword evidence="4" id="KW-1000">Mitochondrion outer membrane</keyword>
<evidence type="ECO:0000256" key="12">
    <source>
        <dbReference type="SAM" id="MobiDB-lite"/>
    </source>
</evidence>
<accession>A0A8W8K731</accession>
<evidence type="ECO:0000256" key="10">
    <source>
        <dbReference type="ARBA" id="ARBA00023136"/>
    </source>
</evidence>
<sequence length="768" mass="87629">MDVSQKGQGDREDYRSLGNGKHARSQSPLKFFAEAKKSINDVFKDIAEYVTESQNYLSALPENCKCENAKSVEEFGNMIQGIIEVLTRDHMKVVFFGRTSNGKSTTINAMLRNKIMPSGIGHTTHCFIQVEGCESSEGFLLTEDSDQQKSISDIKQLASALSKVKLKENSLIRILWPKQKCKFLREDVVFLDSPGIDVTPDLDDWIDKHCLDADVFVLVANAESTLMQTEKNFFHKVSSRLSKPNIFILQNRWDISVGEDDPEEVEQVKEQHYQRNVEFLADQLKVVDRQEAKNRIFFVSAKETLISRLHEDNKTPTPHGSLQRNYQERAFAFANFEQAFEVCISKSAVRTKFEQHSQRGRNITSSLRSVMDETHKKSQQQGDKLQEVKSEKESELDFLEKQTLVLTTEMKDKIKAMVEEVERKVSYAMNMEINRLAVLVEDFDRPFHPDEMVLRVYKKELHAHVEEGMKINLTGRCTAQLVRAVQTVQMHMREDTIGKNLQSRCSYEMQSTVEKTQRQMADRLSALLPDETKQHLDSVLPKNQFEIAYRLDCRNLCADFQEDIQFRFSFGITALMERFLGRKGVKTVLTGKGNTIPRPIPGQSQDNQILVGVITTFASVSSRTTMGAVIIGGMVAKVTGWRIIAVVGALYGLMYLYERMTWTNKAKERSFKRQYVDYVASKLKLIVDLTSANCSHQVQQELSGTFARLCNQVDISKQGLEDEIRSLDNEISRLQDISSKGKTLRNKADFLDKTLDGFIKKFLGPKDS</sequence>
<dbReference type="PROSITE" id="PS51718">
    <property type="entry name" value="G_DYNAMIN_2"/>
    <property type="match status" value="1"/>
</dbReference>
<reference evidence="15" key="1">
    <citation type="submission" date="2022-08" db="UniProtKB">
        <authorList>
            <consortium name="EnsemblMetazoa"/>
        </authorList>
    </citation>
    <scope>IDENTIFICATION</scope>
    <source>
        <strain evidence="15">05x7-T-G4-1.051#20</strain>
    </source>
</reference>
<evidence type="ECO:0000256" key="3">
    <source>
        <dbReference type="ARBA" id="ARBA00022741"/>
    </source>
</evidence>
<keyword evidence="5" id="KW-0378">Hydrolase</keyword>
<keyword evidence="9" id="KW-0342">GTP-binding</keyword>
<dbReference type="Pfam" id="PF00350">
    <property type="entry name" value="Dynamin_N"/>
    <property type="match status" value="1"/>
</dbReference>
<feature type="region of interest" description="Disordered" evidence="12">
    <location>
        <begin position="1"/>
        <end position="23"/>
    </location>
</feature>
<evidence type="ECO:0000313" key="15">
    <source>
        <dbReference type="EnsemblMetazoa" id="G21937.1:cds"/>
    </source>
</evidence>
<evidence type="ECO:0000256" key="7">
    <source>
        <dbReference type="ARBA" id="ARBA00023054"/>
    </source>
</evidence>
<keyword evidence="10 13" id="KW-0472">Membrane</keyword>
<comment type="subcellular location">
    <subcellularLocation>
        <location evidence="1">Mitochondrion outer membrane</location>
        <topology evidence="1">Multi-pass membrane protein</topology>
    </subcellularLocation>
</comment>
<dbReference type="CDD" id="cd09912">
    <property type="entry name" value="DLP_2"/>
    <property type="match status" value="1"/>
</dbReference>
<evidence type="ECO:0000256" key="1">
    <source>
        <dbReference type="ARBA" id="ARBA00004374"/>
    </source>
</evidence>
<dbReference type="EnsemblMetazoa" id="G21937.1">
    <property type="protein sequence ID" value="G21937.1:cds"/>
    <property type="gene ID" value="G21937"/>
</dbReference>
<protein>
    <recommendedName>
        <fullName evidence="14">Dynamin-type G domain-containing protein</fullName>
    </recommendedName>
</protein>
<feature type="domain" description="Dynamin-type G" evidence="14">
    <location>
        <begin position="87"/>
        <end position="337"/>
    </location>
</feature>
<keyword evidence="6 13" id="KW-1133">Transmembrane helix</keyword>
<dbReference type="Proteomes" id="UP000005408">
    <property type="component" value="Unassembled WGS sequence"/>
</dbReference>
<keyword evidence="16" id="KW-1185">Reference proteome</keyword>
<evidence type="ECO:0000259" key="14">
    <source>
        <dbReference type="PROSITE" id="PS51718"/>
    </source>
</evidence>
<evidence type="ECO:0000256" key="8">
    <source>
        <dbReference type="ARBA" id="ARBA00023128"/>
    </source>
</evidence>
<dbReference type="PANTHER" id="PTHR10465:SF3">
    <property type="entry name" value="TRANSMEMBRANE GTPASE MARF-RELATED"/>
    <property type="match status" value="1"/>
</dbReference>
<dbReference type="SUPFAM" id="SSF111479">
    <property type="entry name" value="Fzo-like conserved region"/>
    <property type="match status" value="1"/>
</dbReference>
<name>A0A8W8K731_MAGGI</name>
<dbReference type="AlphaFoldDB" id="A0A8W8K731"/>
<feature type="transmembrane region" description="Helical" evidence="13">
    <location>
        <begin position="639"/>
        <end position="657"/>
    </location>
</feature>